<accession>A0A2H1WNF2</accession>
<organism evidence="1">
    <name type="scientific">Spodoptera frugiperda</name>
    <name type="common">Fall armyworm</name>
    <dbReference type="NCBI Taxonomy" id="7108"/>
    <lineage>
        <taxon>Eukaryota</taxon>
        <taxon>Metazoa</taxon>
        <taxon>Ecdysozoa</taxon>
        <taxon>Arthropoda</taxon>
        <taxon>Hexapoda</taxon>
        <taxon>Insecta</taxon>
        <taxon>Pterygota</taxon>
        <taxon>Neoptera</taxon>
        <taxon>Endopterygota</taxon>
        <taxon>Lepidoptera</taxon>
        <taxon>Glossata</taxon>
        <taxon>Ditrysia</taxon>
        <taxon>Noctuoidea</taxon>
        <taxon>Noctuidae</taxon>
        <taxon>Amphipyrinae</taxon>
        <taxon>Spodoptera</taxon>
    </lineage>
</organism>
<reference evidence="1" key="1">
    <citation type="submission" date="2016-07" db="EMBL/GenBank/DDBJ databases">
        <authorList>
            <person name="Bretaudeau A."/>
        </authorList>
    </citation>
    <scope>NUCLEOTIDE SEQUENCE</scope>
    <source>
        <strain evidence="1">Rice</strain>
        <tissue evidence="1">Whole body</tissue>
    </source>
</reference>
<name>A0A2H1WNF2_SPOFR</name>
<protein>
    <submittedName>
        <fullName evidence="1">SFRICE_012757</fullName>
    </submittedName>
</protein>
<sequence>MDGKQFPPPKDTRNTRGITNFIGLFRKSNAYGKRVRSASYASHATDFSLSCIETHTTASTDPRRTDRIFGNAYMRCVLMTSYGMRAMRTMRACGRLPVTAIIAISDPTRHTNPFLIMTVIELSDNLMVSNCRRPSETLQMCCQYFGCWEFKCYWGIEIWID</sequence>
<proteinExistence type="predicted"/>
<evidence type="ECO:0000313" key="1">
    <source>
        <dbReference type="EMBL" id="SOQ54472.1"/>
    </source>
</evidence>
<dbReference type="AlphaFoldDB" id="A0A2H1WNF2"/>
<dbReference type="EMBL" id="ODYU01009808">
    <property type="protein sequence ID" value="SOQ54472.1"/>
    <property type="molecule type" value="Genomic_DNA"/>
</dbReference>
<gene>
    <name evidence="1" type="ORF">SFRICE_012757</name>
</gene>